<dbReference type="OrthoDB" id="2594507at2759"/>
<dbReference type="Pfam" id="PF04412">
    <property type="entry name" value="AcnX"/>
    <property type="match status" value="1"/>
</dbReference>
<evidence type="ECO:0008006" key="7">
    <source>
        <dbReference type="Google" id="ProtNLM"/>
    </source>
</evidence>
<evidence type="ECO:0000313" key="5">
    <source>
        <dbReference type="EMBL" id="KAB8079712.1"/>
    </source>
</evidence>
<dbReference type="PANTHER" id="PTHR36577">
    <property type="entry name" value="DUF521 DOMAIN PROTEIN (AFU_ORTHOLOGUE AFUA_6G00490)"/>
    <property type="match status" value="1"/>
</dbReference>
<dbReference type="PANTHER" id="PTHR36577:SF3">
    <property type="entry name" value="DUF521 DOMAIN PROTEIN (AFU_ORTHOLOGUE AFUA_6G00490)"/>
    <property type="match status" value="1"/>
</dbReference>
<keyword evidence="1" id="KW-0408">Iron</keyword>
<protein>
    <recommendedName>
        <fullName evidence="7">DUF521 domain protein</fullName>
    </recommendedName>
</protein>
<dbReference type="Gene3D" id="3.50.30.10">
    <property type="entry name" value="Phosphohistidine domain"/>
    <property type="match status" value="1"/>
</dbReference>
<evidence type="ECO:0000256" key="2">
    <source>
        <dbReference type="ARBA" id="ARBA00023239"/>
    </source>
</evidence>
<keyword evidence="2" id="KW-0456">Lyase</keyword>
<evidence type="ECO:0000259" key="4">
    <source>
        <dbReference type="Pfam" id="PF04412"/>
    </source>
</evidence>
<dbReference type="AlphaFoldDB" id="A0A5N5XJM2"/>
<proteinExistence type="predicted"/>
<sequence>MTGQIFSGGNSFFGTAYVKGRASGTLVASNLELSFWGGVNPQTGEIIDRHHPLSGQYLEGTVLAIPGGRGSCSGSGVILELLMNGKGPNAILFERREDILTLGVVVAEEIFHRRIPVVTLNGEDFQQMLKLNGSHVHVNNGHVSGDAFITIPEDPMEAENNRCTSYRSLVELSPLDRAFVDGSYGEAASAAMRIIQRMADIMGARELMSVSQVHVDGCIYTGPGSLAFALKLRDWGGRVVVPTSLNSISIDMKRWRAQGIDSTFGENAAKLASVYTDMGARPTFTCAPYQLESAPKFGDQVAWAESNAVVYANSVLGARTMKYPDFLDIAIALTGRAPKGGPHIEVNRRASLIVRISQFQQIKDIDDSFYPLLGYHTGTLDPTRIPVVLGIKALNPSKDDLKAFGAAFATVSSAPMFHIVGITPEAVTLDAVIGNGPDVRSVDVNIKDLAWCWDKLNSARNSEPVDLVSLGNPHFSFKEIEKLAKLCRGRFKKDNVTIVVTCGRSSYGLACQAGVVEELERFGVSFLTDTCWCMITEPTIPRSENAIITNSGKYAHYGPGLTGRRFYFGSLARCVEAACQDGWVQGRPQWLVRSTDSGQLEEEMGVKDLKLYLAHKADIYGALLDAARRPEDGKTPVDLALQTGYVNCQWVCQ</sequence>
<feature type="domain" description="Phosphomevalonate dehydratase small subunit-like" evidence="3">
    <location>
        <begin position="33"/>
        <end position="118"/>
    </location>
</feature>
<dbReference type="Pfam" id="PF01989">
    <property type="entry name" value="AcnX_swivel_put"/>
    <property type="match status" value="1"/>
</dbReference>
<organism evidence="5 6">
    <name type="scientific">Aspergillus leporis</name>
    <dbReference type="NCBI Taxonomy" id="41062"/>
    <lineage>
        <taxon>Eukaryota</taxon>
        <taxon>Fungi</taxon>
        <taxon>Dikarya</taxon>
        <taxon>Ascomycota</taxon>
        <taxon>Pezizomycotina</taxon>
        <taxon>Eurotiomycetes</taxon>
        <taxon>Eurotiomycetidae</taxon>
        <taxon>Eurotiales</taxon>
        <taxon>Aspergillaceae</taxon>
        <taxon>Aspergillus</taxon>
        <taxon>Aspergillus subgen. Circumdati</taxon>
    </lineage>
</organism>
<keyword evidence="6" id="KW-1185">Reference proteome</keyword>
<reference evidence="5 6" key="1">
    <citation type="submission" date="2019-04" db="EMBL/GenBank/DDBJ databases">
        <title>Friends and foes A comparative genomics study of 23 Aspergillus species from section Flavi.</title>
        <authorList>
            <consortium name="DOE Joint Genome Institute"/>
            <person name="Kjaerbolling I."/>
            <person name="Vesth T."/>
            <person name="Frisvad J.C."/>
            <person name="Nybo J.L."/>
            <person name="Theobald S."/>
            <person name="Kildgaard S."/>
            <person name="Isbrandt T."/>
            <person name="Kuo A."/>
            <person name="Sato A."/>
            <person name="Lyhne E.K."/>
            <person name="Kogle M.E."/>
            <person name="Wiebenga A."/>
            <person name="Kun R.S."/>
            <person name="Lubbers R.J."/>
            <person name="Makela M.R."/>
            <person name="Barry K."/>
            <person name="Chovatia M."/>
            <person name="Clum A."/>
            <person name="Daum C."/>
            <person name="Haridas S."/>
            <person name="He G."/>
            <person name="LaButti K."/>
            <person name="Lipzen A."/>
            <person name="Mondo S."/>
            <person name="Riley R."/>
            <person name="Salamov A."/>
            <person name="Simmons B.A."/>
            <person name="Magnuson J.K."/>
            <person name="Henrissat B."/>
            <person name="Mortensen U.H."/>
            <person name="Larsen T.O."/>
            <person name="Devries R.P."/>
            <person name="Grigoriev I.V."/>
            <person name="Machida M."/>
            <person name="Baker S.E."/>
            <person name="Andersen M.R."/>
        </authorList>
    </citation>
    <scope>NUCLEOTIDE SEQUENCE [LARGE SCALE GENOMIC DNA]</scope>
    <source>
        <strain evidence="5 6">CBS 151.66</strain>
    </source>
</reference>
<dbReference type="EMBL" id="ML732149">
    <property type="protein sequence ID" value="KAB8079712.1"/>
    <property type="molecule type" value="Genomic_DNA"/>
</dbReference>
<feature type="domain" description="Phosphomevalonate dehydratase large subunit-like" evidence="4">
    <location>
        <begin position="171"/>
        <end position="576"/>
    </location>
</feature>
<dbReference type="Proteomes" id="UP000326565">
    <property type="component" value="Unassembled WGS sequence"/>
</dbReference>
<dbReference type="CDD" id="cd01355">
    <property type="entry name" value="AcnX"/>
    <property type="match status" value="1"/>
</dbReference>
<evidence type="ECO:0000259" key="3">
    <source>
        <dbReference type="Pfam" id="PF01989"/>
    </source>
</evidence>
<evidence type="ECO:0000256" key="1">
    <source>
        <dbReference type="ARBA" id="ARBA00023004"/>
    </source>
</evidence>
<accession>A0A5N5XJM2</accession>
<dbReference type="InterPro" id="IPR007506">
    <property type="entry name" value="PMDh-L-like_dom"/>
</dbReference>
<dbReference type="SUPFAM" id="SSF52016">
    <property type="entry name" value="LeuD/IlvD-like"/>
    <property type="match status" value="1"/>
</dbReference>
<dbReference type="CDD" id="cd01356">
    <property type="entry name" value="AcnX_swivel"/>
    <property type="match status" value="1"/>
</dbReference>
<evidence type="ECO:0000313" key="6">
    <source>
        <dbReference type="Proteomes" id="UP000326565"/>
    </source>
</evidence>
<dbReference type="GO" id="GO:0016829">
    <property type="term" value="F:lyase activity"/>
    <property type="evidence" value="ECO:0007669"/>
    <property type="project" value="UniProtKB-KW"/>
</dbReference>
<gene>
    <name evidence="5" type="ORF">BDV29DRAFT_151629</name>
</gene>
<dbReference type="InterPro" id="IPR002840">
    <property type="entry name" value="PMDh-S-like_dom"/>
</dbReference>
<name>A0A5N5XJM2_9EURO</name>